<dbReference type="SMART" id="SM00360">
    <property type="entry name" value="RRM"/>
    <property type="match status" value="2"/>
</dbReference>
<dbReference type="GeneID" id="90039658"/>
<feature type="compositionally biased region" description="Low complexity" evidence="3">
    <location>
        <begin position="19"/>
        <end position="37"/>
    </location>
</feature>
<dbReference type="InterPro" id="IPR050374">
    <property type="entry name" value="RRT5_SRSF_SR"/>
</dbReference>
<evidence type="ECO:0000256" key="1">
    <source>
        <dbReference type="ARBA" id="ARBA00022884"/>
    </source>
</evidence>
<comment type="caution">
    <text evidence="5">The sequence shown here is derived from an EMBL/GenBank/DDBJ whole genome shotgun (WGS) entry which is preliminary data.</text>
</comment>
<dbReference type="Gene3D" id="3.30.70.330">
    <property type="match status" value="2"/>
</dbReference>
<feature type="compositionally biased region" description="Low complexity" evidence="3">
    <location>
        <begin position="78"/>
        <end position="98"/>
    </location>
</feature>
<dbReference type="CDD" id="cd00590">
    <property type="entry name" value="RRM_SF"/>
    <property type="match status" value="1"/>
</dbReference>
<feature type="region of interest" description="Disordered" evidence="3">
    <location>
        <begin position="252"/>
        <end position="324"/>
    </location>
</feature>
<sequence>MASPMQPVIVSSSPPQPSSSPSSSSPSASSSRAPSPALDQSNNATSLDSSTEHCSDPIIVSASCLLTPDAASEDDEAAPAAAPAASTTPPAQSTATTARESDPILTISVTNLPYVVRWQELKDLVKGIIPATDIVRSEVFIIDDDNKRSQGSGSIIIRGRESANKCVETLNGFEWHGRPLAATIVPAMAYYPMPSAAVAPYAAYTGRQRVSSPASFPLNATVAAQYGLMPYQIPAQPYAEYYEPSMQFGPPPPALAPMSLSSQQLFQQQQHQHQHQGLPYFPPQLPMAMHHQPTQRRPHNQGNENSSSSSSTSSYQQQPQQIDKRKVFIGNIPFTTQWRDLREFVQTAGKIVRIEIIMNDENKSRGFAIAVFETDEDAQNAIDQFDGQKFQGRALTVRLDKYPDSRPPPNHSRNNHSNHSNNGMFLSNNMSFSAPSSALTSSSSGDSSPKSRDYTSAPYPNGGARKHSKYGGESVNSSRSNSYSSPGMQYYPAPFTPDLGGAGMWPGGAPPPQQQFPPNSASAAAAAAAAAAAYWSQYQQGMPSAGYAMMQNQFQGMSLMPSPAAAAAAISAAQAQGGRYQHQQPHMQSYIAGPGSYGMPGVYQPPQ</sequence>
<reference evidence="5 6" key="1">
    <citation type="submission" date="2024-03" db="EMBL/GenBank/DDBJ databases">
        <title>Genome-scale model development and genomic sequencing of the oleaginous clade Lipomyces.</title>
        <authorList>
            <consortium name="Lawrence Berkeley National Laboratory"/>
            <person name="Czajka J.J."/>
            <person name="Han Y."/>
            <person name="Kim J."/>
            <person name="Mondo S.J."/>
            <person name="Hofstad B.A."/>
            <person name="Robles A."/>
            <person name="Haridas S."/>
            <person name="Riley R."/>
            <person name="LaButti K."/>
            <person name="Pangilinan J."/>
            <person name="Andreopoulos W."/>
            <person name="Lipzen A."/>
            <person name="Yan J."/>
            <person name="Wang M."/>
            <person name="Ng V."/>
            <person name="Grigoriev I.V."/>
            <person name="Spatafora J.W."/>
            <person name="Magnuson J.K."/>
            <person name="Baker S.E."/>
            <person name="Pomraning K.R."/>
        </authorList>
    </citation>
    <scope>NUCLEOTIDE SEQUENCE [LARGE SCALE GENOMIC DNA]</scope>
    <source>
        <strain evidence="5 6">Phaff 52-87</strain>
    </source>
</reference>
<gene>
    <name evidence="5" type="ORF">BZA70DRAFT_289809</name>
</gene>
<feature type="compositionally biased region" description="Polar residues" evidence="3">
    <location>
        <begin position="38"/>
        <end position="49"/>
    </location>
</feature>
<feature type="region of interest" description="Disordered" evidence="3">
    <location>
        <begin position="501"/>
        <end position="520"/>
    </location>
</feature>
<evidence type="ECO:0000259" key="4">
    <source>
        <dbReference type="PROSITE" id="PS50102"/>
    </source>
</evidence>
<dbReference type="Proteomes" id="UP001498771">
    <property type="component" value="Unassembled WGS sequence"/>
</dbReference>
<feature type="compositionally biased region" description="Low complexity" evidence="3">
    <location>
        <begin position="474"/>
        <end position="485"/>
    </location>
</feature>
<feature type="region of interest" description="Disordered" evidence="3">
    <location>
        <begin position="400"/>
        <end position="486"/>
    </location>
</feature>
<evidence type="ECO:0000313" key="6">
    <source>
        <dbReference type="Proteomes" id="UP001498771"/>
    </source>
</evidence>
<dbReference type="SUPFAM" id="SSF54928">
    <property type="entry name" value="RNA-binding domain, RBD"/>
    <property type="match status" value="2"/>
</dbReference>
<dbReference type="RefSeq" id="XP_064768202.1">
    <property type="nucleotide sequence ID" value="XM_064914146.1"/>
</dbReference>
<name>A0ABR1F5P8_9ASCO</name>
<evidence type="ECO:0000313" key="5">
    <source>
        <dbReference type="EMBL" id="KAK7205169.1"/>
    </source>
</evidence>
<feature type="compositionally biased region" description="Low complexity" evidence="3">
    <location>
        <begin position="411"/>
        <end position="422"/>
    </location>
</feature>
<dbReference type="PROSITE" id="PS50102">
    <property type="entry name" value="RRM"/>
    <property type="match status" value="2"/>
</dbReference>
<keyword evidence="1 2" id="KW-0694">RNA-binding</keyword>
<evidence type="ECO:0000256" key="3">
    <source>
        <dbReference type="SAM" id="MobiDB-lite"/>
    </source>
</evidence>
<dbReference type="InterPro" id="IPR035979">
    <property type="entry name" value="RBD_domain_sf"/>
</dbReference>
<keyword evidence="6" id="KW-1185">Reference proteome</keyword>
<protein>
    <recommendedName>
        <fullName evidence="4">RRM domain-containing protein</fullName>
    </recommendedName>
</protein>
<evidence type="ECO:0000256" key="2">
    <source>
        <dbReference type="PROSITE-ProRule" id="PRU00176"/>
    </source>
</evidence>
<dbReference type="InterPro" id="IPR000504">
    <property type="entry name" value="RRM_dom"/>
</dbReference>
<dbReference type="Pfam" id="PF00076">
    <property type="entry name" value="RRM_1"/>
    <property type="match status" value="2"/>
</dbReference>
<feature type="region of interest" description="Disordered" evidence="3">
    <location>
        <begin position="70"/>
        <end position="99"/>
    </location>
</feature>
<accession>A0ABR1F5P8</accession>
<organism evidence="5 6">
    <name type="scientific">Myxozyma melibiosi</name>
    <dbReference type="NCBI Taxonomy" id="54550"/>
    <lineage>
        <taxon>Eukaryota</taxon>
        <taxon>Fungi</taxon>
        <taxon>Dikarya</taxon>
        <taxon>Ascomycota</taxon>
        <taxon>Saccharomycotina</taxon>
        <taxon>Lipomycetes</taxon>
        <taxon>Lipomycetales</taxon>
        <taxon>Lipomycetaceae</taxon>
        <taxon>Myxozyma</taxon>
    </lineage>
</organism>
<dbReference type="InterPro" id="IPR012677">
    <property type="entry name" value="Nucleotide-bd_a/b_plait_sf"/>
</dbReference>
<feature type="compositionally biased region" description="Low complexity" evidence="3">
    <location>
        <begin position="306"/>
        <end position="321"/>
    </location>
</feature>
<feature type="domain" description="RRM" evidence="4">
    <location>
        <begin position="105"/>
        <end position="187"/>
    </location>
</feature>
<dbReference type="PANTHER" id="PTHR23003:SF3">
    <property type="entry name" value="FI21236P1-RELATED"/>
    <property type="match status" value="1"/>
</dbReference>
<feature type="compositionally biased region" description="Low complexity" evidence="3">
    <location>
        <begin position="431"/>
        <end position="448"/>
    </location>
</feature>
<feature type="compositionally biased region" description="Low complexity" evidence="3">
    <location>
        <begin position="256"/>
        <end position="278"/>
    </location>
</feature>
<dbReference type="PANTHER" id="PTHR23003">
    <property type="entry name" value="RNA RECOGNITION MOTIF RRM DOMAIN CONTAINING PROTEIN"/>
    <property type="match status" value="1"/>
</dbReference>
<proteinExistence type="predicted"/>
<feature type="domain" description="RRM" evidence="4">
    <location>
        <begin position="325"/>
        <end position="402"/>
    </location>
</feature>
<feature type="region of interest" description="Disordered" evidence="3">
    <location>
        <begin position="1"/>
        <end position="52"/>
    </location>
</feature>
<dbReference type="EMBL" id="JBBJBU010000006">
    <property type="protein sequence ID" value="KAK7205169.1"/>
    <property type="molecule type" value="Genomic_DNA"/>
</dbReference>